<dbReference type="STRING" id="8355.A0A1L8EXN5"/>
<gene>
    <name evidence="11 12" type="primary">itpripl2.L</name>
</gene>
<dbReference type="GO" id="GO:0016020">
    <property type="term" value="C:membrane"/>
    <property type="evidence" value="ECO:0007669"/>
    <property type="project" value="UniProtKB-SubCell"/>
</dbReference>
<protein>
    <submittedName>
        <fullName evidence="11">Inositol 1,4,5-trisphosphate receptor-interacting protein-like 2</fullName>
    </submittedName>
</protein>
<keyword evidence="10" id="KW-1185">Reference proteome</keyword>
<dbReference type="PANTHER" id="PTHR10656:SF9">
    <property type="entry name" value="INOSITOL 1,4,5-TRISPHOSPHATE RECEPTOR-INTERACTING PROTEIN-LIKE 2"/>
    <property type="match status" value="1"/>
</dbReference>
<dbReference type="CTD" id="108701543"/>
<dbReference type="OrthoDB" id="8745755at2759"/>
<evidence type="ECO:0000259" key="9">
    <source>
        <dbReference type="Pfam" id="PF20266"/>
    </source>
</evidence>
<comment type="similarity">
    <text evidence="3">Belongs to the mab-21 family.</text>
</comment>
<dbReference type="AlphaFoldDB" id="A0A1L8EXN5"/>
<dbReference type="RefSeq" id="XP_018091828.1">
    <property type="nucleotide sequence ID" value="XM_018236339.2"/>
</dbReference>
<evidence type="ECO:0000313" key="11">
    <source>
        <dbReference type="RefSeq" id="XP_018091828.1"/>
    </source>
</evidence>
<feature type="domain" description="Mab-21-like nucleotidyltransferase" evidence="8">
    <location>
        <begin position="154"/>
        <end position="336"/>
    </location>
</feature>
<dbReference type="KEGG" id="xla:108701543"/>
<dbReference type="PRINTS" id="PR02107">
    <property type="entry name" value="INOS145TPRIP"/>
</dbReference>
<evidence type="ECO:0000256" key="1">
    <source>
        <dbReference type="ARBA" id="ARBA00004479"/>
    </source>
</evidence>
<dbReference type="AGR" id="Xenbase:XB-GENE-17343673"/>
<dbReference type="Gene3D" id="1.10.1410.40">
    <property type="match status" value="1"/>
</dbReference>
<feature type="domain" description="Mab-21-like HhH/H2TH-like" evidence="9">
    <location>
        <begin position="348"/>
        <end position="435"/>
    </location>
</feature>
<evidence type="ECO:0000256" key="7">
    <source>
        <dbReference type="ARBA" id="ARBA00023136"/>
    </source>
</evidence>
<evidence type="ECO:0000256" key="4">
    <source>
        <dbReference type="ARBA" id="ARBA00022692"/>
    </source>
</evidence>
<reference evidence="11" key="1">
    <citation type="submission" date="2025-08" db="UniProtKB">
        <authorList>
            <consortium name="RefSeq"/>
        </authorList>
    </citation>
    <scope>IDENTIFICATION</scope>
    <source>
        <strain evidence="11">J_2021</strain>
        <tissue evidence="11">Erythrocytes</tissue>
    </source>
</reference>
<name>A0A1L8EXN5_XENLA</name>
<sequence>MPVYSLNLKVFWLLVAFLFTGIWCLFVTWRRDGVAQGEGSCPENGFNHLQVGFKFCLVFLLCYIVLRWCGSFPRRHYGPPCSLSVQQHHHQQQHRRNVLETYYEQHIRLSPHVLGHSKAHVSQIVGELIKVGKAKQHDGGVTFRGDFVQVGSAYEQHKINSPDCFDILVPLKMPQSLKFEPLLKENNKESVAPILQGGIMCQVAAPKKSEWVKTYKQFNECFCAEIDQKHQLSSALVLRWFHWKIQRCLNVIRYHFEERCHITLCVCDEKLILKILPRSDYVCCHISMSVRLIPAFHLGDSVFLTAQPWNKAFSQDSINLDIYWGINFSKHEQRLMSWFKDQAPLNSCHLKCLQIMKGLRDLNGKTLRPFVYSQWKAILSSYVLKTALFYLLLKIPVEQWDDSLLMERMEDLVLFLKECLEKQRLLHFFLGNINIPSFISLPKVFKEAQPVNLLEGYGPDILDHASFQLLNFWIQMPQILRMNASPRNVPRESARCKHAMFN</sequence>
<evidence type="ECO:0000256" key="5">
    <source>
        <dbReference type="ARBA" id="ARBA00022729"/>
    </source>
</evidence>
<dbReference type="PaxDb" id="8355-A0A1L8EXN5"/>
<organism evidence="10 11">
    <name type="scientific">Xenopus laevis</name>
    <name type="common">African clawed frog</name>
    <dbReference type="NCBI Taxonomy" id="8355"/>
    <lineage>
        <taxon>Eukaryota</taxon>
        <taxon>Metazoa</taxon>
        <taxon>Chordata</taxon>
        <taxon>Craniata</taxon>
        <taxon>Vertebrata</taxon>
        <taxon>Euteleostomi</taxon>
        <taxon>Amphibia</taxon>
        <taxon>Batrachia</taxon>
        <taxon>Anura</taxon>
        <taxon>Pipoidea</taxon>
        <taxon>Pipidae</taxon>
        <taxon>Xenopodinae</taxon>
        <taxon>Xenopus</taxon>
        <taxon>Xenopus</taxon>
    </lineage>
</organism>
<dbReference type="InterPro" id="IPR046906">
    <property type="entry name" value="Mab-21_HhH/H2TH-like"/>
</dbReference>
<dbReference type="InterPro" id="IPR026250">
    <property type="entry name" value="ITPRIP-like"/>
</dbReference>
<evidence type="ECO:0000313" key="10">
    <source>
        <dbReference type="Proteomes" id="UP000186698"/>
    </source>
</evidence>
<comment type="similarity">
    <text evidence="2">Belongs to the ITPRIP family.</text>
</comment>
<evidence type="ECO:0000256" key="6">
    <source>
        <dbReference type="ARBA" id="ARBA00022989"/>
    </source>
</evidence>
<dbReference type="PANTHER" id="PTHR10656">
    <property type="entry name" value="CELL FATE DETERMINING PROTEIN MAB21-RELATED"/>
    <property type="match status" value="1"/>
</dbReference>
<evidence type="ECO:0000313" key="12">
    <source>
        <dbReference type="Xenbase" id="XB-GENE-17343673"/>
    </source>
</evidence>
<dbReference type="Proteomes" id="UP000186698">
    <property type="component" value="Chromosome 9_10L"/>
</dbReference>
<evidence type="ECO:0000259" key="8">
    <source>
        <dbReference type="Pfam" id="PF03281"/>
    </source>
</evidence>
<keyword evidence="5" id="KW-0732">Signal</keyword>
<dbReference type="InterPro" id="IPR046903">
    <property type="entry name" value="Mab-21-like_nuc_Trfase"/>
</dbReference>
<dbReference type="OMA" id="ICCHIST"/>
<dbReference type="Pfam" id="PF03281">
    <property type="entry name" value="Mab-21"/>
    <property type="match status" value="1"/>
</dbReference>
<accession>A0A1L8EXN5</accession>
<dbReference type="Bgee" id="108701543">
    <property type="expression patterns" value="Expressed in heart and 9 other cell types or tissues"/>
</dbReference>
<comment type="subcellular location">
    <subcellularLocation>
        <location evidence="1">Membrane</location>
        <topology evidence="1">Single-pass type I membrane protein</topology>
    </subcellularLocation>
</comment>
<keyword evidence="7" id="KW-0472">Membrane</keyword>
<evidence type="ECO:0000256" key="2">
    <source>
        <dbReference type="ARBA" id="ARBA00005554"/>
    </source>
</evidence>
<dbReference type="Xenbase" id="XB-GENE-17343673">
    <property type="gene designation" value="itpripl2.L"/>
</dbReference>
<evidence type="ECO:0000256" key="3">
    <source>
        <dbReference type="ARBA" id="ARBA00008307"/>
    </source>
</evidence>
<proteinExistence type="inferred from homology"/>
<dbReference type="Pfam" id="PF20266">
    <property type="entry name" value="Mab-21_C"/>
    <property type="match status" value="1"/>
</dbReference>
<dbReference type="Gene3D" id="3.30.460.90">
    <property type="match status" value="1"/>
</dbReference>
<keyword evidence="6" id="KW-1133">Transmembrane helix</keyword>
<dbReference type="SMART" id="SM01265">
    <property type="entry name" value="Mab-21"/>
    <property type="match status" value="1"/>
</dbReference>
<dbReference type="InterPro" id="IPR024810">
    <property type="entry name" value="MAB21L/cGLR"/>
</dbReference>
<dbReference type="GeneID" id="108701543"/>
<keyword evidence="4" id="KW-0812">Transmembrane</keyword>